<dbReference type="SUPFAM" id="SSF56935">
    <property type="entry name" value="Porins"/>
    <property type="match status" value="1"/>
</dbReference>
<evidence type="ECO:0000313" key="1">
    <source>
        <dbReference type="EMBL" id="MFC0202798.1"/>
    </source>
</evidence>
<keyword evidence="2" id="KW-1185">Reference proteome</keyword>
<dbReference type="RefSeq" id="WP_379556242.1">
    <property type="nucleotide sequence ID" value="NZ_JBHUKO010000002.1"/>
</dbReference>
<evidence type="ECO:0000313" key="2">
    <source>
        <dbReference type="Proteomes" id="UP001589798"/>
    </source>
</evidence>
<comment type="caution">
    <text evidence="1">The sequence shown here is derived from an EMBL/GenBank/DDBJ whole genome shotgun (WGS) entry which is preliminary data.</text>
</comment>
<protein>
    <submittedName>
        <fullName evidence="1">Outer membrane beta-barrel protein</fullName>
    </submittedName>
</protein>
<dbReference type="EMBL" id="JBHLWK010000001">
    <property type="protein sequence ID" value="MFC0202798.1"/>
    <property type="molecule type" value="Genomic_DNA"/>
</dbReference>
<proteinExistence type="predicted"/>
<gene>
    <name evidence="1" type="ORF">ACFFJC_00770</name>
</gene>
<name>A0ABV6CQ00_9SPHN</name>
<sequence length="435" mass="48025">MALFSPLEGSLGKATSCLAGMGIVGSTVICSPSAAQTIDAHWGEPDDVPGRGVIPEYTAPGFELAGFDVFPSVVIAGQADSNVFSRTTVQKSDLILIGEPQIRLRRKDASRDYQVDAGLRRSEYLAHSEQSATEYRLAASHTYQVSRSSSLAGSLGYRREAIQRGTVENDLVGGEPLMRRVTHASFMATKRFNRFRMEVRGAFVRQRFEDVGSGTEPSSIATDQSFRNVSRYGAQGVIDYDIGGRTSLFSALQYDCLDYAHSPALLNRDATNWSITGGFRSKLTPLLYAQLGLGYRRYAFQHAALDAIDGIAISGDLQYYPSRLLAVRAHLDQTNTTSPYDFVGAVTLTTGRLELEYEMRRSISWLAAAKFTVEDYGDRDYSGRRLELGGGPRFRVNRWLTLEANVNYARRWVHGPAPFEPFSRVYGGISVTLAR</sequence>
<dbReference type="InterPro" id="IPR018759">
    <property type="entry name" value="BBP2_2"/>
</dbReference>
<dbReference type="Proteomes" id="UP001589798">
    <property type="component" value="Unassembled WGS sequence"/>
</dbReference>
<reference evidence="1 2" key="1">
    <citation type="submission" date="2024-09" db="EMBL/GenBank/DDBJ databases">
        <authorList>
            <person name="Sun Q."/>
            <person name="Mori K."/>
        </authorList>
    </citation>
    <scope>NUCLEOTIDE SEQUENCE [LARGE SCALE GENOMIC DNA]</scope>
    <source>
        <strain evidence="1 2">CCM 7706</strain>
    </source>
</reference>
<organism evidence="1 2">
    <name type="scientific">Novosphingobium soli</name>
    <dbReference type="NCBI Taxonomy" id="574956"/>
    <lineage>
        <taxon>Bacteria</taxon>
        <taxon>Pseudomonadati</taxon>
        <taxon>Pseudomonadota</taxon>
        <taxon>Alphaproteobacteria</taxon>
        <taxon>Sphingomonadales</taxon>
        <taxon>Sphingomonadaceae</taxon>
        <taxon>Novosphingobium</taxon>
    </lineage>
</organism>
<accession>A0ABV6CQ00</accession>
<dbReference type="Pfam" id="PF10082">
    <property type="entry name" value="BBP2_2"/>
    <property type="match status" value="1"/>
</dbReference>